<evidence type="ECO:0000256" key="4">
    <source>
        <dbReference type="ARBA" id="ARBA00022676"/>
    </source>
</evidence>
<evidence type="ECO:0000256" key="6">
    <source>
        <dbReference type="ARBA" id="ARBA00023277"/>
    </source>
</evidence>
<evidence type="ECO:0000256" key="2">
    <source>
        <dbReference type="ARBA" id="ARBA00011738"/>
    </source>
</evidence>
<dbReference type="PANTHER" id="PTHR47779:SF1">
    <property type="entry name" value="SYNTHASE (CCG-9), PUTATIVE (AFU_ORTHOLOGUE AFUA_3G12100)-RELATED"/>
    <property type="match status" value="1"/>
</dbReference>
<keyword evidence="11" id="KW-1185">Reference proteome</keyword>
<evidence type="ECO:0000256" key="7">
    <source>
        <dbReference type="SAM" id="MobiDB-lite"/>
    </source>
</evidence>
<reference evidence="10 11" key="1">
    <citation type="submission" date="2017-03" db="EMBL/GenBank/DDBJ databases">
        <title>Genomes of endolithic fungi from Antarctica.</title>
        <authorList>
            <person name="Coleine C."/>
            <person name="Masonjones S."/>
            <person name="Stajich J.E."/>
        </authorList>
    </citation>
    <scope>NUCLEOTIDE SEQUENCE [LARGE SCALE GENOMIC DNA]</scope>
    <source>
        <strain evidence="10 11">CCFEE 5184</strain>
    </source>
</reference>
<gene>
    <name evidence="10" type="ORF">B0A55_00126</name>
</gene>
<dbReference type="Gene3D" id="3.40.50.2000">
    <property type="entry name" value="Glycogen Phosphorylase B"/>
    <property type="match status" value="2"/>
</dbReference>
<dbReference type="Pfam" id="PF00534">
    <property type="entry name" value="Glycos_transf_1"/>
    <property type="match status" value="1"/>
</dbReference>
<organism evidence="10 11">
    <name type="scientific">Friedmanniomyces simplex</name>
    <dbReference type="NCBI Taxonomy" id="329884"/>
    <lineage>
        <taxon>Eukaryota</taxon>
        <taxon>Fungi</taxon>
        <taxon>Dikarya</taxon>
        <taxon>Ascomycota</taxon>
        <taxon>Pezizomycotina</taxon>
        <taxon>Dothideomycetes</taxon>
        <taxon>Dothideomycetidae</taxon>
        <taxon>Mycosphaerellales</taxon>
        <taxon>Teratosphaeriaceae</taxon>
        <taxon>Friedmanniomyces</taxon>
    </lineage>
</organism>
<evidence type="ECO:0000313" key="11">
    <source>
        <dbReference type="Proteomes" id="UP000309340"/>
    </source>
</evidence>
<dbReference type="SUPFAM" id="SSF53756">
    <property type="entry name" value="UDP-Glycosyltransferase/glycogen phosphorylase"/>
    <property type="match status" value="1"/>
</dbReference>
<dbReference type="GO" id="GO:0006006">
    <property type="term" value="P:glucose metabolic process"/>
    <property type="evidence" value="ECO:0007669"/>
    <property type="project" value="UniProtKB-KW"/>
</dbReference>
<evidence type="ECO:0000259" key="9">
    <source>
        <dbReference type="Pfam" id="PF21269"/>
    </source>
</evidence>
<keyword evidence="6" id="KW-0119">Carbohydrate metabolism</keyword>
<comment type="similarity">
    <text evidence="1">Belongs to the glycosyltransferase group 1 family. Glycosyltransferase 4 subfamily.</text>
</comment>
<feature type="compositionally biased region" description="Basic and acidic residues" evidence="7">
    <location>
        <begin position="1"/>
        <end position="15"/>
    </location>
</feature>
<evidence type="ECO:0000313" key="10">
    <source>
        <dbReference type="EMBL" id="TKA83879.1"/>
    </source>
</evidence>
<dbReference type="InterPro" id="IPR001296">
    <property type="entry name" value="Glyco_trans_1"/>
</dbReference>
<evidence type="ECO:0000259" key="8">
    <source>
        <dbReference type="Pfam" id="PF00534"/>
    </source>
</evidence>
<accession>A0A4V5NIN9</accession>
<proteinExistence type="inferred from homology"/>
<comment type="subunit">
    <text evidence="2">Homodimer.</text>
</comment>
<evidence type="ECO:0000256" key="5">
    <source>
        <dbReference type="ARBA" id="ARBA00022679"/>
    </source>
</evidence>
<evidence type="ECO:0000256" key="1">
    <source>
        <dbReference type="ARBA" id="ARBA00009481"/>
    </source>
</evidence>
<comment type="caution">
    <text evidence="10">The sequence shown here is derived from an EMBL/GenBank/DDBJ whole genome shotgun (WGS) entry which is preliminary data.</text>
</comment>
<feature type="domain" description="Glycosyl transferase family 1" evidence="8">
    <location>
        <begin position="570"/>
        <end position="661"/>
    </location>
</feature>
<dbReference type="PANTHER" id="PTHR47779">
    <property type="entry name" value="SYNTHASE (CCG-9), PUTATIVE (AFU_ORTHOLOGUE AFUA_3G12100)-RELATED"/>
    <property type="match status" value="1"/>
</dbReference>
<feature type="region of interest" description="Disordered" evidence="7">
    <location>
        <begin position="1"/>
        <end position="21"/>
    </location>
</feature>
<dbReference type="EMBL" id="NAJQ01000002">
    <property type="protein sequence ID" value="TKA83879.1"/>
    <property type="molecule type" value="Genomic_DNA"/>
</dbReference>
<dbReference type="InterPro" id="IPR049438">
    <property type="entry name" value="TreT_GT1"/>
</dbReference>
<evidence type="ECO:0000256" key="3">
    <source>
        <dbReference type="ARBA" id="ARBA00022526"/>
    </source>
</evidence>
<protein>
    <submittedName>
        <fullName evidence="10">Uncharacterized protein</fullName>
    </submittedName>
</protein>
<keyword evidence="3" id="KW-0313">Glucose metabolism</keyword>
<dbReference type="OrthoDB" id="937291at2759"/>
<feature type="domain" description="Trehalose synthase N-terminal" evidence="9">
    <location>
        <begin position="262"/>
        <end position="421"/>
    </location>
</feature>
<dbReference type="Proteomes" id="UP000309340">
    <property type="component" value="Unassembled WGS sequence"/>
</dbReference>
<keyword evidence="5" id="KW-0808">Transferase</keyword>
<dbReference type="AlphaFoldDB" id="A0A4V5NIN9"/>
<dbReference type="GO" id="GO:0016757">
    <property type="term" value="F:glycosyltransferase activity"/>
    <property type="evidence" value="ECO:0007669"/>
    <property type="project" value="UniProtKB-KW"/>
</dbReference>
<name>A0A4V5NIN9_9PEZI</name>
<keyword evidence="4" id="KW-0328">Glycosyltransferase</keyword>
<sequence length="722" mass="79834">MPHYLGSDEFHRQSDSRFSSGHAVDQCTSAARVRQHFQSVIGEKQVQRGHQTYSNRNQPTPKLSKLWLGLALKTSDHNIVEVAFVCHDGVYSVDFALHELYTRATEHTRDDAGSAAGAITDHIIDNIRDYEGKHLAKFAGAGISSYLAEKSPGLPARLWADLDILPIVLSDDQTAPQENEPGSVPVELDEMADAMARRYFGPSGVPTPHFGRFNDVQIDIAGRGRFATLEQYVRTVDDRSARTALSYAHSLRLAKSEIAFFTATADGSGTAIMRHALLRFMHLAGVGSTWCVPRARPEMLRILETNESILRGTARPGQSFNCEQQQEVTSWITGNAERLWLSDGAPLAPCSKGGASLIVIDDPHMAVLVTIAKRLDPQRPVIYRSHIDIHPDRVADPTSNTAHVWNWVWSHAKAADVFISHPLAKTLLPQAVPRQRLGYMPPTTDWLDGLNKTLSDRDVHYYLQEFNDVCRHECMPTLAYPGRDFIVQIAPFERSEGVADALAAYAAFRRQSRFCAGKTVEQTPQLVLCSRSSMCGPDQTTVLDQAVTLLLGEYSALEGSVIIVRLPPCDQMINALLSCARVALQLSTHGGFEVTVSQALRKGVPVIARDTSGFPLLVRHNLNGFLVHGTHKSADTRAAADYLDTLFLNEDKYEAMSSFARGHLSNEIGTVGNAMCWMYLADRLTSGHEFSPDGRWIWDLAREHAGEPVGQEETRLPRGLNV</sequence>
<dbReference type="STRING" id="329884.A0A4V5NIN9"/>
<dbReference type="InterPro" id="IPR052078">
    <property type="entry name" value="Trehalose_Metab_GTase"/>
</dbReference>
<dbReference type="Pfam" id="PF21269">
    <property type="entry name" value="TreT_GT1"/>
    <property type="match status" value="1"/>
</dbReference>